<evidence type="ECO:0000313" key="13">
    <source>
        <dbReference type="Proteomes" id="UP000217944"/>
    </source>
</evidence>
<evidence type="ECO:0000256" key="8">
    <source>
        <dbReference type="ARBA" id="ARBA00022989"/>
    </source>
</evidence>
<keyword evidence="13" id="KW-1185">Reference proteome</keyword>
<dbReference type="GO" id="GO:0015087">
    <property type="term" value="F:cobalt ion transmembrane transporter activity"/>
    <property type="evidence" value="ECO:0007669"/>
    <property type="project" value="TreeGrafter"/>
</dbReference>
<keyword evidence="5" id="KW-0997">Cell inner membrane</keyword>
<dbReference type="GO" id="GO:0005886">
    <property type="term" value="C:plasma membrane"/>
    <property type="evidence" value="ECO:0007669"/>
    <property type="project" value="UniProtKB-SubCell"/>
</dbReference>
<feature type="transmembrane region" description="Helical" evidence="11">
    <location>
        <begin position="231"/>
        <end position="251"/>
    </location>
</feature>
<protein>
    <submittedName>
        <fullName evidence="12">Magnesium transporter</fullName>
    </submittedName>
</protein>
<comment type="caution">
    <text evidence="12">The sequence shown here is derived from an EMBL/GenBank/DDBJ whole genome shotgun (WGS) entry which is preliminary data.</text>
</comment>
<evidence type="ECO:0000256" key="7">
    <source>
        <dbReference type="ARBA" id="ARBA00022833"/>
    </source>
</evidence>
<dbReference type="GO" id="GO:0050897">
    <property type="term" value="F:cobalt ion binding"/>
    <property type="evidence" value="ECO:0007669"/>
    <property type="project" value="TreeGrafter"/>
</dbReference>
<reference evidence="12 13" key="1">
    <citation type="journal article" date="2017" name="Syst. Appl. Microbiol.">
        <title>Lebetimonas natsushimae sp. nov., a novel strictly anaerobic, moderately thermophilic chemoautotroph isolated from a deep-sea hydrothermal vent polychaete nest in the Mid-Okinawa Trough.</title>
        <authorList>
            <person name="Nagata R."/>
            <person name="Takaki Y."/>
            <person name="Tame A."/>
            <person name="Nunoura T."/>
            <person name="Muto H."/>
            <person name="Mino S."/>
            <person name="Sawayama S."/>
            <person name="Takai K."/>
            <person name="Nakagawa S."/>
        </authorList>
    </citation>
    <scope>NUCLEOTIDE SEQUENCE [LARGE SCALE GENOMIC DNA]</scope>
    <source>
        <strain evidence="12 13">HS1857</strain>
    </source>
</reference>
<evidence type="ECO:0000256" key="4">
    <source>
        <dbReference type="ARBA" id="ARBA00022475"/>
    </source>
</evidence>
<keyword evidence="9" id="KW-0406">Ion transport</keyword>
<dbReference type="SUPFAM" id="SSF144083">
    <property type="entry name" value="Magnesium transport protein CorA, transmembrane region"/>
    <property type="match status" value="1"/>
</dbReference>
<gene>
    <name evidence="12" type="ORF">LNAT_P1324</name>
</gene>
<keyword evidence="6 11" id="KW-0812">Transmembrane</keyword>
<dbReference type="AlphaFoldDB" id="A0A292YFR4"/>
<comment type="subcellular location">
    <subcellularLocation>
        <location evidence="1">Cell membrane</location>
        <topology evidence="1">Multi-pass membrane protein</topology>
    </subcellularLocation>
</comment>
<evidence type="ECO:0000313" key="12">
    <source>
        <dbReference type="EMBL" id="GAX88026.1"/>
    </source>
</evidence>
<evidence type="ECO:0000256" key="9">
    <source>
        <dbReference type="ARBA" id="ARBA00023065"/>
    </source>
</evidence>
<evidence type="ECO:0000256" key="5">
    <source>
        <dbReference type="ARBA" id="ARBA00022519"/>
    </source>
</evidence>
<dbReference type="Pfam" id="PF01544">
    <property type="entry name" value="CorA"/>
    <property type="match status" value="1"/>
</dbReference>
<name>A0A292YFR4_9BACT</name>
<dbReference type="PANTHER" id="PTHR46494:SF3">
    <property type="entry name" value="ZINC TRANSPORT PROTEIN ZNTB"/>
    <property type="match status" value="1"/>
</dbReference>
<accession>A0A292YFR4</accession>
<proteinExistence type="inferred from homology"/>
<keyword evidence="8 11" id="KW-1133">Transmembrane helix</keyword>
<evidence type="ECO:0000256" key="2">
    <source>
        <dbReference type="ARBA" id="ARBA00009765"/>
    </source>
</evidence>
<dbReference type="InterPro" id="IPR002523">
    <property type="entry name" value="MgTranspt_CorA/ZnTranspt_ZntB"/>
</dbReference>
<dbReference type="InterPro" id="IPR045863">
    <property type="entry name" value="CorA_TM1_TM2"/>
</dbReference>
<evidence type="ECO:0000256" key="3">
    <source>
        <dbReference type="ARBA" id="ARBA00022448"/>
    </source>
</evidence>
<dbReference type="PANTHER" id="PTHR46494">
    <property type="entry name" value="CORA FAMILY METAL ION TRANSPORTER (EUROFUNG)"/>
    <property type="match status" value="1"/>
</dbReference>
<evidence type="ECO:0000256" key="10">
    <source>
        <dbReference type="ARBA" id="ARBA00023136"/>
    </source>
</evidence>
<dbReference type="Gene3D" id="1.20.58.340">
    <property type="entry name" value="Magnesium transport protein CorA, transmembrane region"/>
    <property type="match status" value="2"/>
</dbReference>
<keyword evidence="10 11" id="KW-0472">Membrane</keyword>
<keyword evidence="7" id="KW-0862">Zinc</keyword>
<organism evidence="12 13">
    <name type="scientific">Lebetimonas natsushimae</name>
    <dbReference type="NCBI Taxonomy" id="1936991"/>
    <lineage>
        <taxon>Bacteria</taxon>
        <taxon>Pseudomonadati</taxon>
        <taxon>Campylobacterota</taxon>
        <taxon>Epsilonproteobacteria</taxon>
        <taxon>Nautiliales</taxon>
        <taxon>Nautiliaceae</taxon>
        <taxon>Lebetimonas</taxon>
    </lineage>
</organism>
<keyword evidence="4" id="KW-1003">Cell membrane</keyword>
<dbReference type="EMBL" id="BDME01000002">
    <property type="protein sequence ID" value="GAX88026.1"/>
    <property type="molecule type" value="Genomic_DNA"/>
</dbReference>
<dbReference type="OrthoDB" id="9803416at2"/>
<dbReference type="SUPFAM" id="SSF143865">
    <property type="entry name" value="CorA soluble domain-like"/>
    <property type="match status" value="1"/>
</dbReference>
<dbReference type="GO" id="GO:0000287">
    <property type="term" value="F:magnesium ion binding"/>
    <property type="evidence" value="ECO:0007669"/>
    <property type="project" value="TreeGrafter"/>
</dbReference>
<dbReference type="Proteomes" id="UP000217944">
    <property type="component" value="Unassembled WGS sequence"/>
</dbReference>
<comment type="similarity">
    <text evidence="2">Belongs to the CorA metal ion transporter (MIT) (TC 1.A.35) family.</text>
</comment>
<evidence type="ECO:0000256" key="1">
    <source>
        <dbReference type="ARBA" id="ARBA00004651"/>
    </source>
</evidence>
<evidence type="ECO:0000256" key="6">
    <source>
        <dbReference type="ARBA" id="ARBA00022692"/>
    </source>
</evidence>
<keyword evidence="3" id="KW-0813">Transport</keyword>
<dbReference type="GO" id="GO:0015095">
    <property type="term" value="F:magnesium ion transmembrane transporter activity"/>
    <property type="evidence" value="ECO:0007669"/>
    <property type="project" value="TreeGrafter"/>
</dbReference>
<dbReference type="InterPro" id="IPR045861">
    <property type="entry name" value="CorA_cytoplasmic_dom"/>
</dbReference>
<feature type="transmembrane region" description="Helical" evidence="11">
    <location>
        <begin position="195"/>
        <end position="219"/>
    </location>
</feature>
<sequence length="256" mass="30457">MKFNINKYLIDDIENKDHPSDFEIQNNMAVLILRLPFIDVKKEKIEIVSYAFLIKEKVYIYNREKKEFEILGDFDDLHKFLDIRLDKILAKLNRLHIKIAKMEDDLYENKKEDFSKIWLECKKDLVLIERLIGHAMVAYERFLRHFKEKLENNYGFLDLKEHFERAFRFSHQAIEKVDYLYDFYKTRQDEKMNNIMFVLTLISGIFLPLTLITGFFGMNTGGLPLANDPNGTLKAVIIGVVLEIPVVYIIWKMMKS</sequence>
<evidence type="ECO:0000256" key="11">
    <source>
        <dbReference type="SAM" id="Phobius"/>
    </source>
</evidence>
<dbReference type="RefSeq" id="WP_096259665.1">
    <property type="nucleotide sequence ID" value="NZ_BDME01000002.1"/>
</dbReference>